<accession>A0A4Z1FIN4</accession>
<feature type="region of interest" description="Disordered" evidence="1">
    <location>
        <begin position="13"/>
        <end position="34"/>
    </location>
</feature>
<dbReference type="EMBL" id="PQXI01000105">
    <property type="protein sequence ID" value="TGO24355.1"/>
    <property type="molecule type" value="Genomic_DNA"/>
</dbReference>
<sequence length="171" mass="19143">MLSNVQAISFRPAGGLNHAPHLPPGPFASSHKRRAHPRDIYVVATSIEHKNSYHVAEVLIKKSGDLLRRINGQHVEFESSGHLLKFFALSRDNADKGESTNIDPHESSADSSEQHHVTKSDLKIRRNGNTLQSRDVKSGSLVSRSRWQDFIHLCWGLGAHYDPHKNRCDGD</sequence>
<name>A0A4Z1FIN4_9HELO</name>
<evidence type="ECO:0000256" key="1">
    <source>
        <dbReference type="SAM" id="MobiDB-lite"/>
    </source>
</evidence>
<dbReference type="AlphaFoldDB" id="A0A4Z1FIN4"/>
<comment type="caution">
    <text evidence="2">The sequence shown here is derived from an EMBL/GenBank/DDBJ whole genome shotgun (WGS) entry which is preliminary data.</text>
</comment>
<feature type="compositionally biased region" description="Basic and acidic residues" evidence="1">
    <location>
        <begin position="96"/>
        <end position="124"/>
    </location>
</feature>
<gene>
    <name evidence="2" type="ORF">BPAE_0105g00220</name>
</gene>
<evidence type="ECO:0000313" key="3">
    <source>
        <dbReference type="Proteomes" id="UP000297910"/>
    </source>
</evidence>
<dbReference type="Proteomes" id="UP000297910">
    <property type="component" value="Unassembled WGS sequence"/>
</dbReference>
<evidence type="ECO:0000313" key="2">
    <source>
        <dbReference type="EMBL" id="TGO24355.1"/>
    </source>
</evidence>
<keyword evidence="3" id="KW-1185">Reference proteome</keyword>
<feature type="region of interest" description="Disordered" evidence="1">
    <location>
        <begin position="96"/>
        <end position="137"/>
    </location>
</feature>
<organism evidence="2 3">
    <name type="scientific">Botrytis paeoniae</name>
    <dbReference type="NCBI Taxonomy" id="278948"/>
    <lineage>
        <taxon>Eukaryota</taxon>
        <taxon>Fungi</taxon>
        <taxon>Dikarya</taxon>
        <taxon>Ascomycota</taxon>
        <taxon>Pezizomycotina</taxon>
        <taxon>Leotiomycetes</taxon>
        <taxon>Helotiales</taxon>
        <taxon>Sclerotiniaceae</taxon>
        <taxon>Botrytis</taxon>
    </lineage>
</organism>
<reference evidence="2 3" key="1">
    <citation type="submission" date="2017-12" db="EMBL/GenBank/DDBJ databases">
        <title>Comparative genomics of Botrytis spp.</title>
        <authorList>
            <person name="Valero-Jimenez C.A."/>
            <person name="Tapia P."/>
            <person name="Veloso J."/>
            <person name="Silva-Moreno E."/>
            <person name="Staats M."/>
            <person name="Valdes J.H."/>
            <person name="Van Kan J.A.L."/>
        </authorList>
    </citation>
    <scope>NUCLEOTIDE SEQUENCE [LARGE SCALE GENOMIC DNA]</scope>
    <source>
        <strain evidence="2 3">Bp0003</strain>
    </source>
</reference>
<proteinExistence type="predicted"/>
<protein>
    <submittedName>
        <fullName evidence="2">Uncharacterized protein</fullName>
    </submittedName>
</protein>